<evidence type="ECO:0000259" key="2">
    <source>
        <dbReference type="Pfam" id="PF00582"/>
    </source>
</evidence>
<protein>
    <submittedName>
        <fullName evidence="3">Universal stress protein</fullName>
    </submittedName>
</protein>
<dbReference type="InterPro" id="IPR014729">
    <property type="entry name" value="Rossmann-like_a/b/a_fold"/>
</dbReference>
<dbReference type="InterPro" id="IPR006015">
    <property type="entry name" value="Universal_stress_UspA"/>
</dbReference>
<keyword evidence="4" id="KW-1185">Reference proteome</keyword>
<accession>A0ABQ3SPC2</accession>
<feature type="domain" description="UspA" evidence="2">
    <location>
        <begin position="13"/>
        <end position="145"/>
    </location>
</feature>
<sequence>MESTFRTPDTSSVTVGVDGSEPARTAALWAAREAVRRDRPLHIVYGADTEGRSLYLSAETVERVRFNGRELLDDTAKAVAAEYPGLNVTTEFSRADAVTALHRAAGRHGTVVVGNRGLGGFNSLLLGSVGLGTAAIAMTPVIVVRGTPGAEEAGTVLAAVRDEHDLRIARYAAREAELRKASLRLLHVWNILQSVGEVVSMLDGIDEIASGHEETLRAATDVIRGEFPDLDVQADAEKSVSVAGVLVEASRHADLLVMGGRRAPGPLGLAPNLGKATHSLLHHAHCPVLLIPRTGGDSGSQA</sequence>
<dbReference type="Gene3D" id="3.40.50.620">
    <property type="entry name" value="HUPs"/>
    <property type="match status" value="2"/>
</dbReference>
<comment type="caution">
    <text evidence="3">The sequence shown here is derived from an EMBL/GenBank/DDBJ whole genome shotgun (WGS) entry which is preliminary data.</text>
</comment>
<dbReference type="GeneID" id="95588234"/>
<dbReference type="PANTHER" id="PTHR46268">
    <property type="entry name" value="STRESS RESPONSE PROTEIN NHAX"/>
    <property type="match status" value="1"/>
</dbReference>
<feature type="domain" description="UspA" evidence="2">
    <location>
        <begin position="155"/>
        <end position="292"/>
    </location>
</feature>
<name>A0ABQ3SPC2_9ACTN</name>
<evidence type="ECO:0000256" key="1">
    <source>
        <dbReference type="ARBA" id="ARBA00008791"/>
    </source>
</evidence>
<evidence type="ECO:0000313" key="4">
    <source>
        <dbReference type="Proteomes" id="UP000613974"/>
    </source>
</evidence>
<dbReference type="EMBL" id="BNEC01000005">
    <property type="protein sequence ID" value="GHI69981.1"/>
    <property type="molecule type" value="Genomic_DNA"/>
</dbReference>
<dbReference type="Proteomes" id="UP000613974">
    <property type="component" value="Unassembled WGS sequence"/>
</dbReference>
<dbReference type="PANTHER" id="PTHR46268:SF6">
    <property type="entry name" value="UNIVERSAL STRESS PROTEIN UP12"/>
    <property type="match status" value="1"/>
</dbReference>
<comment type="similarity">
    <text evidence="1">Belongs to the universal stress protein A family.</text>
</comment>
<dbReference type="Pfam" id="PF00582">
    <property type="entry name" value="Usp"/>
    <property type="match status" value="2"/>
</dbReference>
<proteinExistence type="inferred from homology"/>
<reference evidence="4" key="1">
    <citation type="submission" date="2023-07" db="EMBL/GenBank/DDBJ databases">
        <title>Whole genome shotgun sequence of Streptomyces nojiriensis NBRC 13794.</title>
        <authorList>
            <person name="Komaki H."/>
            <person name="Tamura T."/>
        </authorList>
    </citation>
    <scope>NUCLEOTIDE SEQUENCE [LARGE SCALE GENOMIC DNA]</scope>
    <source>
        <strain evidence="4">NBRC 13794</strain>
    </source>
</reference>
<dbReference type="InterPro" id="IPR006016">
    <property type="entry name" value="UspA"/>
</dbReference>
<evidence type="ECO:0000313" key="3">
    <source>
        <dbReference type="EMBL" id="GHI69981.1"/>
    </source>
</evidence>
<organism evidence="3 4">
    <name type="scientific">Streptomyces nojiriensis</name>
    <dbReference type="NCBI Taxonomy" id="66374"/>
    <lineage>
        <taxon>Bacteria</taxon>
        <taxon>Bacillati</taxon>
        <taxon>Actinomycetota</taxon>
        <taxon>Actinomycetes</taxon>
        <taxon>Kitasatosporales</taxon>
        <taxon>Streptomycetaceae</taxon>
        <taxon>Streptomyces</taxon>
    </lineage>
</organism>
<dbReference type="RefSeq" id="WP_189748233.1">
    <property type="nucleotide sequence ID" value="NZ_BMRL01000039.1"/>
</dbReference>
<dbReference type="SUPFAM" id="SSF52402">
    <property type="entry name" value="Adenine nucleotide alpha hydrolases-like"/>
    <property type="match status" value="2"/>
</dbReference>
<gene>
    <name evidence="3" type="ORF">Snoj_38990</name>
</gene>
<dbReference type="PRINTS" id="PR01438">
    <property type="entry name" value="UNVRSLSTRESS"/>
</dbReference>